<protein>
    <submittedName>
        <fullName evidence="3">Uncharacterized protein</fullName>
    </submittedName>
</protein>
<comment type="caution">
    <text evidence="3">The sequence shown here is derived from an EMBL/GenBank/DDBJ whole genome shotgun (WGS) entry which is preliminary data.</text>
</comment>
<gene>
    <name evidence="3" type="ORF">BJ554DRAFT_4440</name>
</gene>
<dbReference type="GO" id="GO:0035735">
    <property type="term" value="P:intraciliary transport involved in cilium assembly"/>
    <property type="evidence" value="ECO:0007669"/>
    <property type="project" value="InterPro"/>
</dbReference>
<evidence type="ECO:0000313" key="4">
    <source>
        <dbReference type="Proteomes" id="UP000673691"/>
    </source>
</evidence>
<dbReference type="InterPro" id="IPR030465">
    <property type="entry name" value="CEP131"/>
</dbReference>
<sequence length="234" mass="26988">PPPPPPPAPPAFPPASQKQLREKLTQERDAEIEMVILRLESETDSNASEAGRRHRMEVERLRAHHADEVRQLRDQAGLALDRAVGAEKAAEQADGQKRALQKEVMRLQHESLARDNVVRQQRTELARLRQDEQALSETIRREFEDQLTQRATVFESLQNQLARQQEQAEAAKRRHRAEMEELDRAKAEALEVVEHRVRQALAVKDDLANELRRQLDEATLRNAHLEAVMEKQRQ</sequence>
<reference evidence="3 4" key="1">
    <citation type="journal article" name="Sci. Rep.">
        <title>Genome-scale phylogenetic analyses confirm Olpidium as the closest living zoosporic fungus to the non-flagellated, terrestrial fungi.</title>
        <authorList>
            <person name="Chang Y."/>
            <person name="Rochon D."/>
            <person name="Sekimoto S."/>
            <person name="Wang Y."/>
            <person name="Chovatia M."/>
            <person name="Sandor L."/>
            <person name="Salamov A."/>
            <person name="Grigoriev I.V."/>
            <person name="Stajich J.E."/>
            <person name="Spatafora J.W."/>
        </authorList>
    </citation>
    <scope>NUCLEOTIDE SEQUENCE [LARGE SCALE GENOMIC DNA]</scope>
    <source>
        <strain evidence="3">S191</strain>
    </source>
</reference>
<feature type="non-terminal residue" evidence="3">
    <location>
        <position position="234"/>
    </location>
</feature>
<evidence type="ECO:0000256" key="1">
    <source>
        <dbReference type="SAM" id="Coils"/>
    </source>
</evidence>
<feature type="non-terminal residue" evidence="3">
    <location>
        <position position="1"/>
    </location>
</feature>
<name>A0A8H7ZM86_9FUNG</name>
<dbReference type="PANTHER" id="PTHR31540:SF1">
    <property type="entry name" value="CENTROSOMAL PROTEIN OF 131 KDA"/>
    <property type="match status" value="1"/>
</dbReference>
<evidence type="ECO:0000256" key="2">
    <source>
        <dbReference type="SAM" id="MobiDB-lite"/>
    </source>
</evidence>
<feature type="coiled-coil region" evidence="1">
    <location>
        <begin position="83"/>
        <end position="228"/>
    </location>
</feature>
<accession>A0A8H7ZM86</accession>
<feature type="compositionally biased region" description="Pro residues" evidence="2">
    <location>
        <begin position="1"/>
        <end position="13"/>
    </location>
</feature>
<keyword evidence="4" id="KW-1185">Reference proteome</keyword>
<proteinExistence type="predicted"/>
<dbReference type="Proteomes" id="UP000673691">
    <property type="component" value="Unassembled WGS sequence"/>
</dbReference>
<evidence type="ECO:0000313" key="3">
    <source>
        <dbReference type="EMBL" id="KAG5455954.1"/>
    </source>
</evidence>
<dbReference type="OrthoDB" id="197735at2759"/>
<dbReference type="EMBL" id="JAEFCI010012508">
    <property type="protein sequence ID" value="KAG5455954.1"/>
    <property type="molecule type" value="Genomic_DNA"/>
</dbReference>
<keyword evidence="1" id="KW-0175">Coiled coil</keyword>
<dbReference type="GO" id="GO:0005929">
    <property type="term" value="C:cilium"/>
    <property type="evidence" value="ECO:0007669"/>
    <property type="project" value="GOC"/>
</dbReference>
<organism evidence="3 4">
    <name type="scientific">Olpidium bornovanus</name>
    <dbReference type="NCBI Taxonomy" id="278681"/>
    <lineage>
        <taxon>Eukaryota</taxon>
        <taxon>Fungi</taxon>
        <taxon>Fungi incertae sedis</taxon>
        <taxon>Olpidiomycota</taxon>
        <taxon>Olpidiomycotina</taxon>
        <taxon>Olpidiomycetes</taxon>
        <taxon>Olpidiales</taxon>
        <taxon>Olpidiaceae</taxon>
        <taxon>Olpidium</taxon>
    </lineage>
</organism>
<feature type="region of interest" description="Disordered" evidence="2">
    <location>
        <begin position="1"/>
        <end position="27"/>
    </location>
</feature>
<dbReference type="AlphaFoldDB" id="A0A8H7ZM86"/>
<dbReference type="PANTHER" id="PTHR31540">
    <property type="entry name" value="CENTROSOMAL PROTEIN OF 131 KDA"/>
    <property type="match status" value="1"/>
</dbReference>